<evidence type="ECO:0000259" key="13">
    <source>
        <dbReference type="Pfam" id="PF09084"/>
    </source>
</evidence>
<keyword evidence="5" id="KW-0808">Transferase</keyword>
<keyword evidence="9" id="KW-0408">Iron</keyword>
<dbReference type="Gene3D" id="3.40.190.10">
    <property type="entry name" value="Periplasmic binding protein-like II"/>
    <property type="match status" value="2"/>
</dbReference>
<dbReference type="PANTHER" id="PTHR31528">
    <property type="entry name" value="4-AMINO-5-HYDROXYMETHYL-2-METHYLPYRIMIDINE PHOSPHATE SYNTHASE THI11-RELATED"/>
    <property type="match status" value="1"/>
</dbReference>
<evidence type="ECO:0000256" key="7">
    <source>
        <dbReference type="ARBA" id="ARBA00022898"/>
    </source>
</evidence>
<comment type="subunit">
    <text evidence="4">Homodimer.</text>
</comment>
<organism evidence="14 15">
    <name type="scientific">Metapseudomonas resinovorans NBRC 106553</name>
    <dbReference type="NCBI Taxonomy" id="1245471"/>
    <lineage>
        <taxon>Bacteria</taxon>
        <taxon>Pseudomonadati</taxon>
        <taxon>Pseudomonadota</taxon>
        <taxon>Gammaproteobacteria</taxon>
        <taxon>Pseudomonadales</taxon>
        <taxon>Pseudomonadaceae</taxon>
        <taxon>Metapseudomonas</taxon>
    </lineage>
</organism>
<sequence>MIAIAKGIALSALLFACALQAQAADPPARSLNVLLNTSFSGPVAFFLLAEERGYFRDAGVNPRFSPGEGASRVVPLVRDGEYDAGYGDMSSLIERIARSAPGQGPVAVYTTFNSVPFTIVVPSAGPILRPRDLAGLRIWGHPGDSAMLTFDLFARATGLDAGSVTLLEDSTEMGAQVKAMVEGRGPQAMFGFVNTLIATSAHHGVRPEQLRFLTYAEHLPDMYGNTLFVTRELYDGDKAAVRALVLGANRGLAATLADPEVAMDALLKRAPDASREIDRQRLMGTLATEMAHPEGARLGIGAVDEARLRRLIALLVEVKGLPRTPTVEEVFDAGFLPNEKERIKSLARTGL</sequence>
<evidence type="ECO:0000256" key="6">
    <source>
        <dbReference type="ARBA" id="ARBA00022723"/>
    </source>
</evidence>
<dbReference type="Pfam" id="PF09084">
    <property type="entry name" value="NMT1"/>
    <property type="match status" value="1"/>
</dbReference>
<evidence type="ECO:0000256" key="10">
    <source>
        <dbReference type="ARBA" id="ARBA00033171"/>
    </source>
</evidence>
<evidence type="ECO:0000256" key="4">
    <source>
        <dbReference type="ARBA" id="ARBA00011738"/>
    </source>
</evidence>
<dbReference type="Proteomes" id="UP000015503">
    <property type="component" value="Chromosome"/>
</dbReference>
<dbReference type="PROSITE" id="PS51257">
    <property type="entry name" value="PROKAR_LIPOPROTEIN"/>
    <property type="match status" value="1"/>
</dbReference>
<dbReference type="STRING" id="1245471.PCA10_11120"/>
<dbReference type="AlphaFoldDB" id="S6BCR9"/>
<name>S6BCR9_METRE</name>
<evidence type="ECO:0000256" key="11">
    <source>
        <dbReference type="ARBA" id="ARBA00048179"/>
    </source>
</evidence>
<reference evidence="14 15" key="1">
    <citation type="journal article" date="2013" name="Genome Announc.">
        <title>Complete Genome Sequence of the Carbazole Degrader Pseudomonas resinovorans Strain CA10 (NBRC 106553).</title>
        <authorList>
            <person name="Shintani M."/>
            <person name="Hosoyama A."/>
            <person name="Ohji S."/>
            <person name="Tsuchikane K."/>
            <person name="Takarada H."/>
            <person name="Yamazoe A."/>
            <person name="Fujita N."/>
            <person name="Nojiri H."/>
        </authorList>
    </citation>
    <scope>NUCLEOTIDE SEQUENCE [LARGE SCALE GENOMIC DNA]</scope>
    <source>
        <strain evidence="14 15">NBRC 106553</strain>
    </source>
</reference>
<feature type="domain" description="SsuA/THI5-like" evidence="13">
    <location>
        <begin position="44"/>
        <end position="262"/>
    </location>
</feature>
<keyword evidence="12" id="KW-0732">Signal</keyword>
<evidence type="ECO:0000256" key="2">
    <source>
        <dbReference type="ARBA" id="ARBA00004948"/>
    </source>
</evidence>
<evidence type="ECO:0000256" key="1">
    <source>
        <dbReference type="ARBA" id="ARBA00003469"/>
    </source>
</evidence>
<dbReference type="KEGG" id="pre:PCA10_11120"/>
<dbReference type="PATRIC" id="fig|1245471.3.peg.1124"/>
<dbReference type="OrthoDB" id="9815602at2"/>
<dbReference type="GO" id="GO:0016740">
    <property type="term" value="F:transferase activity"/>
    <property type="evidence" value="ECO:0007669"/>
    <property type="project" value="UniProtKB-KW"/>
</dbReference>
<comment type="similarity">
    <text evidence="3">Belongs to the NMT1/THI5 family.</text>
</comment>
<evidence type="ECO:0000256" key="12">
    <source>
        <dbReference type="SAM" id="SignalP"/>
    </source>
</evidence>
<evidence type="ECO:0000256" key="8">
    <source>
        <dbReference type="ARBA" id="ARBA00022977"/>
    </source>
</evidence>
<comment type="function">
    <text evidence="1">Responsible for the formation of the pyrimidine heterocycle in the thiamine biosynthesis pathway. Catalyzes the formation of hydroxymethylpyrimidine phosphate (HMP-P) from histidine and pyridoxal phosphate (PLP). The protein uses PLP and the active site histidine to form HMP-P, generating an inactive enzyme. The enzyme can only undergo a single turnover, which suggests it is a suicide enzyme.</text>
</comment>
<comment type="catalytic activity">
    <reaction evidence="11">
        <text>N(6)-(pyridoxal phosphate)-L-lysyl-[4-amino-5-hydroxymethyl-2-methylpyrimidine phosphate synthase] + L-histidyl-[4-amino-5-hydroxymethyl-2-methylpyrimidine phosphate synthase] + 2 Fe(3+) + 4 H2O = L-lysyl-[4-amino-5-hydroxymethyl-2-methylpyrimidine phosphate synthase] + (2S)-2-amino-5-hydroxy-4-oxopentanoyl-[4-amino-5-hydroxymethyl-2-methylpyrimidine phosphate synthase] + 4-amino-2-methyl-5-(phosphooxymethyl)pyrimidine + 3-oxopropanoate + 2 Fe(2+) + 2 H(+)</text>
        <dbReference type="Rhea" id="RHEA:65756"/>
        <dbReference type="Rhea" id="RHEA-COMP:16892"/>
        <dbReference type="Rhea" id="RHEA-COMP:16893"/>
        <dbReference type="Rhea" id="RHEA-COMP:16894"/>
        <dbReference type="Rhea" id="RHEA-COMP:16895"/>
        <dbReference type="ChEBI" id="CHEBI:15377"/>
        <dbReference type="ChEBI" id="CHEBI:15378"/>
        <dbReference type="ChEBI" id="CHEBI:29033"/>
        <dbReference type="ChEBI" id="CHEBI:29034"/>
        <dbReference type="ChEBI" id="CHEBI:29969"/>
        <dbReference type="ChEBI" id="CHEBI:29979"/>
        <dbReference type="ChEBI" id="CHEBI:33190"/>
        <dbReference type="ChEBI" id="CHEBI:58354"/>
        <dbReference type="ChEBI" id="CHEBI:143915"/>
        <dbReference type="ChEBI" id="CHEBI:157692"/>
    </reaction>
    <physiologicalReaction direction="left-to-right" evidence="11">
        <dbReference type="Rhea" id="RHEA:65757"/>
    </physiologicalReaction>
</comment>
<gene>
    <name evidence="14" type="ORF">PCA10_11120</name>
</gene>
<dbReference type="SUPFAM" id="SSF53850">
    <property type="entry name" value="Periplasmic binding protein-like II"/>
    <property type="match status" value="1"/>
</dbReference>
<keyword evidence="15" id="KW-1185">Reference proteome</keyword>
<evidence type="ECO:0000256" key="5">
    <source>
        <dbReference type="ARBA" id="ARBA00022679"/>
    </source>
</evidence>
<evidence type="ECO:0000256" key="9">
    <source>
        <dbReference type="ARBA" id="ARBA00023004"/>
    </source>
</evidence>
<feature type="chain" id="PRO_5004546172" description="Thiamine pyrimidine synthase" evidence="12">
    <location>
        <begin position="24"/>
        <end position="351"/>
    </location>
</feature>
<evidence type="ECO:0000313" key="14">
    <source>
        <dbReference type="EMBL" id="BAN46844.1"/>
    </source>
</evidence>
<dbReference type="HOGENOM" id="CLU_028871_1_2_6"/>
<dbReference type="EMBL" id="AP013068">
    <property type="protein sequence ID" value="BAN46844.1"/>
    <property type="molecule type" value="Genomic_DNA"/>
</dbReference>
<keyword evidence="8" id="KW-0784">Thiamine biosynthesis</keyword>
<keyword evidence="6" id="KW-0479">Metal-binding</keyword>
<protein>
    <recommendedName>
        <fullName evidence="10">Thiamine pyrimidine synthase</fullName>
    </recommendedName>
</protein>
<dbReference type="InterPro" id="IPR015168">
    <property type="entry name" value="SsuA/THI5"/>
</dbReference>
<dbReference type="GO" id="GO:0009228">
    <property type="term" value="P:thiamine biosynthetic process"/>
    <property type="evidence" value="ECO:0007669"/>
    <property type="project" value="UniProtKB-KW"/>
</dbReference>
<dbReference type="PANTHER" id="PTHR31528:SF1">
    <property type="entry name" value="4-AMINO-5-HYDROXYMETHYL-2-METHYLPYRIMIDINE PHOSPHATE SYNTHASE THI11-RELATED"/>
    <property type="match status" value="1"/>
</dbReference>
<dbReference type="RefSeq" id="WP_016491046.1">
    <property type="nucleotide sequence ID" value="NC_021499.1"/>
</dbReference>
<dbReference type="GO" id="GO:0046872">
    <property type="term" value="F:metal ion binding"/>
    <property type="evidence" value="ECO:0007669"/>
    <property type="project" value="UniProtKB-KW"/>
</dbReference>
<proteinExistence type="inferred from homology"/>
<evidence type="ECO:0000313" key="15">
    <source>
        <dbReference type="Proteomes" id="UP000015503"/>
    </source>
</evidence>
<accession>S6BCR9</accession>
<feature type="signal peptide" evidence="12">
    <location>
        <begin position="1"/>
        <end position="23"/>
    </location>
</feature>
<dbReference type="InterPro" id="IPR027939">
    <property type="entry name" value="NMT1/THI5"/>
</dbReference>
<keyword evidence="7" id="KW-0663">Pyridoxal phosphate</keyword>
<comment type="pathway">
    <text evidence="2">Cofactor biosynthesis; thiamine diphosphate biosynthesis.</text>
</comment>
<evidence type="ECO:0000256" key="3">
    <source>
        <dbReference type="ARBA" id="ARBA00009406"/>
    </source>
</evidence>
<dbReference type="eggNOG" id="COG0715">
    <property type="taxonomic scope" value="Bacteria"/>
</dbReference>